<dbReference type="GO" id="GO:0006457">
    <property type="term" value="P:protein folding"/>
    <property type="evidence" value="ECO:0007669"/>
    <property type="project" value="TreeGrafter"/>
</dbReference>
<sequence length="610" mass="70096">MKWVIIFYLLLVNSGAEEASVENSSDNTEQFEIDNGIYILTDNNFDNFMKLNPTFFVMFYSPRCSFCSTFAPLFENATQHISVPLAKVDIKSEEALAKRYEIQHYPTFMLWKNNESPEKYEYDLDIDDITDWVRTRTESDYTPRRERVISLNSENFDDFVANQAICLVEFYAPWCGHCKKLAPEYEKAAKYLEAHGSGIKLAKVDATVEKSLAEKYGVDGFPTLIVMRHGRRFDYNGPRNANGIASYMIEQSQPAAKKLSNAGSIERFMEKDDVTIIGFFDDDSSNLQAYLDSAEMLRDEFKSMGYTHDSQASKKYNSKSNDIVVFYPAVFHSKYEPKTRTFNKAGATSEELVAFFRDHCTPLKNNAFRYSKYPLVVVYYNADFSLQYREGSEFWRQKVLAVAQKYVDENYRFAISDEEEFADELGNVGLGDSGLEHNVVVFGYDGKMYPMDPNEFDGELYENLEGFMKKISAGQVKPFVKSSPIPRHEKGPIRTLVALNFENVVNDESKDVLIFFYAPWCGHCKNFEPTYKSLAWQFKEKEPNLILAQFDVTANDVPQGYKVEGFPTIYFAPSGKKLTPIKYEGTRNEDAIISFLEKHAVKSFRTKDEL</sequence>
<evidence type="ECO:0000313" key="16">
    <source>
        <dbReference type="Proteomes" id="UP000053766"/>
    </source>
</evidence>
<feature type="signal peptide" evidence="13">
    <location>
        <begin position="1"/>
        <end position="16"/>
    </location>
</feature>
<dbReference type="PANTHER" id="PTHR18929">
    <property type="entry name" value="PROTEIN DISULFIDE ISOMERASE"/>
    <property type="match status" value="1"/>
</dbReference>
<evidence type="ECO:0000256" key="7">
    <source>
        <dbReference type="ARBA" id="ARBA00022824"/>
    </source>
</evidence>
<keyword evidence="9 13" id="KW-0413">Isomerase</keyword>
<dbReference type="AlphaFoldDB" id="A0A0D8XZP0"/>
<evidence type="ECO:0000256" key="10">
    <source>
        <dbReference type="ARBA" id="ARBA00023284"/>
    </source>
</evidence>
<evidence type="ECO:0000256" key="5">
    <source>
        <dbReference type="ARBA" id="ARBA00022729"/>
    </source>
</evidence>
<evidence type="ECO:0000256" key="1">
    <source>
        <dbReference type="ARBA" id="ARBA00001182"/>
    </source>
</evidence>
<dbReference type="SUPFAM" id="SSF52833">
    <property type="entry name" value="Thioredoxin-like"/>
    <property type="match status" value="5"/>
</dbReference>
<dbReference type="InterPro" id="IPR036249">
    <property type="entry name" value="Thioredoxin-like_sf"/>
</dbReference>
<evidence type="ECO:0000256" key="13">
    <source>
        <dbReference type="RuleBase" id="RU361130"/>
    </source>
</evidence>
<organism evidence="15 16">
    <name type="scientific">Dictyocaulus viviparus</name>
    <name type="common">Bovine lungworm</name>
    <dbReference type="NCBI Taxonomy" id="29172"/>
    <lineage>
        <taxon>Eukaryota</taxon>
        <taxon>Metazoa</taxon>
        <taxon>Ecdysozoa</taxon>
        <taxon>Nematoda</taxon>
        <taxon>Chromadorea</taxon>
        <taxon>Rhabditida</taxon>
        <taxon>Rhabditina</taxon>
        <taxon>Rhabditomorpha</taxon>
        <taxon>Strongyloidea</taxon>
        <taxon>Metastrongylidae</taxon>
        <taxon>Dictyocaulus</taxon>
    </lineage>
</organism>
<proteinExistence type="inferred from homology"/>
<keyword evidence="16" id="KW-1185">Reference proteome</keyword>
<dbReference type="FunFam" id="3.40.30.10:FF:000017">
    <property type="entry name" value="Protein disulfide-isomerase A4"/>
    <property type="match status" value="1"/>
</dbReference>
<feature type="domain" description="Thioredoxin" evidence="14">
    <location>
        <begin position="136"/>
        <end position="254"/>
    </location>
</feature>
<dbReference type="PRINTS" id="PR00421">
    <property type="entry name" value="THIOREDOXIN"/>
</dbReference>
<reference evidence="15 16" key="1">
    <citation type="submission" date="2013-11" db="EMBL/GenBank/DDBJ databases">
        <title>Draft genome of the bovine lungworm Dictyocaulus viviparus.</title>
        <authorList>
            <person name="Mitreva M."/>
        </authorList>
    </citation>
    <scope>NUCLEOTIDE SEQUENCE [LARGE SCALE GENOMIC DNA]</scope>
    <source>
        <strain evidence="15 16">HannoverDv2000</strain>
    </source>
</reference>
<name>A0A0D8XZP0_DICVI</name>
<dbReference type="PANTHER" id="PTHR18929:SF210">
    <property type="entry name" value="PROTEIN DISULFIDE-ISOMERASE A4"/>
    <property type="match status" value="1"/>
</dbReference>
<dbReference type="FunFam" id="3.40.30.10:FF:000403">
    <property type="entry name" value="Protein disulfide-isomerase A4"/>
    <property type="match status" value="1"/>
</dbReference>
<feature type="domain" description="Thioredoxin" evidence="14">
    <location>
        <begin position="471"/>
        <end position="601"/>
    </location>
</feature>
<reference evidence="16" key="2">
    <citation type="journal article" date="2016" name="Sci. Rep.">
        <title>Dictyocaulus viviparus genome, variome and transcriptome elucidate lungworm biology and support future intervention.</title>
        <authorList>
            <person name="McNulty S.N."/>
            <person name="Strube C."/>
            <person name="Rosa B.A."/>
            <person name="Martin J.C."/>
            <person name="Tyagi R."/>
            <person name="Choi Y.J."/>
            <person name="Wang Q."/>
            <person name="Hallsworth Pepin K."/>
            <person name="Zhang X."/>
            <person name="Ozersky P."/>
            <person name="Wilson R.K."/>
            <person name="Sternberg P.W."/>
            <person name="Gasser R.B."/>
            <person name="Mitreva M."/>
        </authorList>
    </citation>
    <scope>NUCLEOTIDE SEQUENCE [LARGE SCALE GENOMIC DNA]</scope>
    <source>
        <strain evidence="16">HannoverDv2000</strain>
    </source>
</reference>
<evidence type="ECO:0000256" key="12">
    <source>
        <dbReference type="RuleBase" id="RU004208"/>
    </source>
</evidence>
<dbReference type="EMBL" id="KN716293">
    <property type="protein sequence ID" value="KJH47791.1"/>
    <property type="molecule type" value="Genomic_DNA"/>
</dbReference>
<dbReference type="PROSITE" id="PS51352">
    <property type="entry name" value="THIOREDOXIN_2"/>
    <property type="match status" value="3"/>
</dbReference>
<dbReference type="STRING" id="29172.A0A0D8XZP0"/>
<dbReference type="Pfam" id="PF13848">
    <property type="entry name" value="Thioredoxin_6"/>
    <property type="match status" value="1"/>
</dbReference>
<evidence type="ECO:0000313" key="15">
    <source>
        <dbReference type="EMBL" id="KJH47791.1"/>
    </source>
</evidence>
<dbReference type="InterPro" id="IPR005792">
    <property type="entry name" value="Prot_disulphide_isomerase"/>
</dbReference>
<evidence type="ECO:0000256" key="6">
    <source>
        <dbReference type="ARBA" id="ARBA00022737"/>
    </source>
</evidence>
<dbReference type="Gene3D" id="3.40.30.10">
    <property type="entry name" value="Glutaredoxin"/>
    <property type="match status" value="5"/>
</dbReference>
<feature type="domain" description="Thioredoxin" evidence="14">
    <location>
        <begin position="10"/>
        <end position="134"/>
    </location>
</feature>
<gene>
    <name evidence="15" type="ORF">DICVIV_06144</name>
</gene>
<keyword evidence="5 13" id="KW-0732">Signal</keyword>
<keyword evidence="6" id="KW-0677">Repeat</keyword>
<dbReference type="EC" id="5.3.4.1" evidence="4 13"/>
<dbReference type="InterPro" id="IPR013766">
    <property type="entry name" value="Thioredoxin_domain"/>
</dbReference>
<comment type="similarity">
    <text evidence="3 12">Belongs to the protein disulfide isomerase family.</text>
</comment>
<dbReference type="CDD" id="cd02995">
    <property type="entry name" value="PDI_a_PDI_a'_C"/>
    <property type="match status" value="1"/>
</dbReference>
<evidence type="ECO:0000256" key="2">
    <source>
        <dbReference type="ARBA" id="ARBA00004319"/>
    </source>
</evidence>
<keyword evidence="8 11" id="KW-1015">Disulfide bond</keyword>
<dbReference type="OrthoDB" id="427280at2759"/>
<dbReference type="GO" id="GO:0003756">
    <property type="term" value="F:protein disulfide isomerase activity"/>
    <property type="evidence" value="ECO:0007669"/>
    <property type="project" value="UniProtKB-EC"/>
</dbReference>
<evidence type="ECO:0000256" key="11">
    <source>
        <dbReference type="PIRSR" id="PIRSR605792-51"/>
    </source>
</evidence>
<dbReference type="CDD" id="cd02961">
    <property type="entry name" value="PDI_a_family"/>
    <property type="match status" value="2"/>
</dbReference>
<accession>A0A0D8XZP0</accession>
<comment type="subcellular location">
    <subcellularLocation>
        <location evidence="2">Endoplasmic reticulum lumen</location>
    </subcellularLocation>
</comment>
<dbReference type="GO" id="GO:0005788">
    <property type="term" value="C:endoplasmic reticulum lumen"/>
    <property type="evidence" value="ECO:0007669"/>
    <property type="project" value="UniProtKB-SubCell"/>
</dbReference>
<feature type="chain" id="PRO_5005115316" description="Protein disulfide-isomerase" evidence="13">
    <location>
        <begin position="17"/>
        <end position="610"/>
    </location>
</feature>
<evidence type="ECO:0000256" key="8">
    <source>
        <dbReference type="ARBA" id="ARBA00023157"/>
    </source>
</evidence>
<dbReference type="NCBIfam" id="TIGR01130">
    <property type="entry name" value="ER_PDI_fam"/>
    <property type="match status" value="1"/>
</dbReference>
<evidence type="ECO:0000256" key="3">
    <source>
        <dbReference type="ARBA" id="ARBA00006347"/>
    </source>
</evidence>
<dbReference type="InterPro" id="IPR017937">
    <property type="entry name" value="Thioredoxin_CS"/>
</dbReference>
<dbReference type="Proteomes" id="UP000053766">
    <property type="component" value="Unassembled WGS sequence"/>
</dbReference>
<evidence type="ECO:0000256" key="4">
    <source>
        <dbReference type="ARBA" id="ARBA00012723"/>
    </source>
</evidence>
<evidence type="ECO:0000256" key="9">
    <source>
        <dbReference type="ARBA" id="ARBA00023235"/>
    </source>
</evidence>
<dbReference type="GO" id="GO:0034976">
    <property type="term" value="P:response to endoplasmic reticulum stress"/>
    <property type="evidence" value="ECO:0007669"/>
    <property type="project" value="TreeGrafter"/>
</dbReference>
<comment type="catalytic activity">
    <reaction evidence="1 13">
        <text>Catalyzes the rearrangement of -S-S- bonds in proteins.</text>
        <dbReference type="EC" id="5.3.4.1"/>
    </reaction>
</comment>
<dbReference type="InterPro" id="IPR005788">
    <property type="entry name" value="PDI_thioredoxin-like_dom"/>
</dbReference>
<protein>
    <recommendedName>
        <fullName evidence="4 13">Protein disulfide-isomerase</fullName>
        <ecNumber evidence="4 13">5.3.4.1</ecNumber>
    </recommendedName>
</protein>
<evidence type="ECO:0000259" key="14">
    <source>
        <dbReference type="PROSITE" id="PS51352"/>
    </source>
</evidence>
<keyword evidence="7" id="KW-0256">Endoplasmic reticulum</keyword>
<feature type="disulfide bond" description="Redox-active" evidence="11">
    <location>
        <begin position="175"/>
        <end position="178"/>
    </location>
</feature>
<feature type="disulfide bond" description="Redox-active" evidence="11">
    <location>
        <begin position="521"/>
        <end position="524"/>
    </location>
</feature>
<dbReference type="NCBIfam" id="TIGR01126">
    <property type="entry name" value="pdi_dom"/>
    <property type="match status" value="2"/>
</dbReference>
<dbReference type="PROSITE" id="PS00194">
    <property type="entry name" value="THIOREDOXIN_1"/>
    <property type="match status" value="2"/>
</dbReference>
<dbReference type="Pfam" id="PF00085">
    <property type="entry name" value="Thioredoxin"/>
    <property type="match status" value="3"/>
</dbReference>
<keyword evidence="10 11" id="KW-0676">Redox-active center</keyword>